<reference evidence="2 3" key="1">
    <citation type="submission" date="2019-07" db="EMBL/GenBank/DDBJ databases">
        <title>Annotation for the trematode Paragonimus westermani.</title>
        <authorList>
            <person name="Choi Y.-J."/>
        </authorList>
    </citation>
    <scope>NUCLEOTIDE SEQUENCE [LARGE SCALE GENOMIC DNA]</scope>
    <source>
        <strain evidence="2">180907_Pwestermani</strain>
    </source>
</reference>
<organism evidence="2 3">
    <name type="scientific">Paragonimus westermani</name>
    <dbReference type="NCBI Taxonomy" id="34504"/>
    <lineage>
        <taxon>Eukaryota</taxon>
        <taxon>Metazoa</taxon>
        <taxon>Spiralia</taxon>
        <taxon>Lophotrochozoa</taxon>
        <taxon>Platyhelminthes</taxon>
        <taxon>Trematoda</taxon>
        <taxon>Digenea</taxon>
        <taxon>Plagiorchiida</taxon>
        <taxon>Troglotremata</taxon>
        <taxon>Troglotrematidae</taxon>
        <taxon>Paragonimus</taxon>
    </lineage>
</organism>
<accession>A0A8T0D986</accession>
<comment type="caution">
    <text evidence="2">The sequence shown here is derived from an EMBL/GenBank/DDBJ whole genome shotgun (WGS) entry which is preliminary data.</text>
</comment>
<name>A0A8T0D986_9TREM</name>
<dbReference type="AlphaFoldDB" id="A0A8T0D986"/>
<dbReference type="OrthoDB" id="10051906at2759"/>
<keyword evidence="3" id="KW-1185">Reference proteome</keyword>
<evidence type="ECO:0000256" key="1">
    <source>
        <dbReference type="SAM" id="Coils"/>
    </source>
</evidence>
<gene>
    <name evidence="2" type="ORF">P879_10066</name>
</gene>
<feature type="coiled-coil region" evidence="1">
    <location>
        <begin position="292"/>
        <end position="330"/>
    </location>
</feature>
<keyword evidence="1" id="KW-0175">Coiled coil</keyword>
<proteinExistence type="predicted"/>
<evidence type="ECO:0000313" key="3">
    <source>
        <dbReference type="Proteomes" id="UP000699462"/>
    </source>
</evidence>
<evidence type="ECO:0000313" key="2">
    <source>
        <dbReference type="EMBL" id="KAF8564403.1"/>
    </source>
</evidence>
<dbReference type="Proteomes" id="UP000699462">
    <property type="component" value="Unassembled WGS sequence"/>
</dbReference>
<sequence length="446" mass="51684">MRLPYNDCRGKSSVITEATKHWLQTVNGKYETYHRFYQKVIRTPDISTARISKEDKSTQTACQSHLFGTVAFKENMSFRLFKEFLTTFGRFMDKVNLPSELIPKPKENVEGQEDFKNVPILTYGVLVETFETDLKRLEQCINSLHGTIGLLKIHISDQKNELDTIHLALKTKEDEAELLKSEMKNKLDVVVSEKQRLACLVSELRIEAEGRKAINEDNNRTICSIQSKLNGYEALKRVLVQYLQNPAEKFQTVKLPANDLGRCFKKLLVRHAKSQRKIKCLRQTVHLNVEEKRNAETQLVNMQTKHQELIDRVECLLEENSEQLSNIEENGMLLKNLNKVVGELETKRFNLEISCQKHEICQKKLQEEIADLGQQKIEFKYELDELKKKLSGCEEEMKNLVQYPDLNGKIYIECNMCKPCKTFKKHVPSSICPVCAHTPTVQRLYD</sequence>
<dbReference type="EMBL" id="JTDF01008798">
    <property type="protein sequence ID" value="KAF8564403.1"/>
    <property type="molecule type" value="Genomic_DNA"/>
</dbReference>
<protein>
    <submittedName>
        <fullName evidence="2">Uncharacterized protein</fullName>
    </submittedName>
</protein>
<feature type="coiled-coil region" evidence="1">
    <location>
        <begin position="369"/>
        <end position="403"/>
    </location>
</feature>